<evidence type="ECO:0000313" key="4">
    <source>
        <dbReference type="Proteomes" id="UP001500888"/>
    </source>
</evidence>
<dbReference type="Pfam" id="PF00975">
    <property type="entry name" value="Thioesterase"/>
    <property type="match status" value="1"/>
</dbReference>
<dbReference type="SUPFAM" id="SSF53474">
    <property type="entry name" value="alpha/beta-Hydrolases"/>
    <property type="match status" value="1"/>
</dbReference>
<gene>
    <name evidence="3" type="ORF">GCM10022226_68540</name>
</gene>
<dbReference type="InterPro" id="IPR012223">
    <property type="entry name" value="TEII"/>
</dbReference>
<keyword evidence="4" id="KW-1185">Reference proteome</keyword>
<comment type="caution">
    <text evidence="3">The sequence shown here is derived from an EMBL/GenBank/DDBJ whole genome shotgun (WGS) entry which is preliminary data.</text>
</comment>
<accession>A0ABP7J8M8</accession>
<evidence type="ECO:0000313" key="3">
    <source>
        <dbReference type="EMBL" id="GAA3836868.1"/>
    </source>
</evidence>
<reference evidence="4" key="1">
    <citation type="journal article" date="2019" name="Int. J. Syst. Evol. Microbiol.">
        <title>The Global Catalogue of Microorganisms (GCM) 10K type strain sequencing project: providing services to taxonomists for standard genome sequencing and annotation.</title>
        <authorList>
            <consortium name="The Broad Institute Genomics Platform"/>
            <consortium name="The Broad Institute Genome Sequencing Center for Infectious Disease"/>
            <person name="Wu L."/>
            <person name="Ma J."/>
        </authorList>
    </citation>
    <scope>NUCLEOTIDE SEQUENCE [LARGE SCALE GENOMIC DNA]</scope>
    <source>
        <strain evidence="4">JCM 16908</strain>
    </source>
</reference>
<comment type="similarity">
    <text evidence="1">Belongs to the thioesterase family.</text>
</comment>
<evidence type="ECO:0000259" key="2">
    <source>
        <dbReference type="Pfam" id="PF00975"/>
    </source>
</evidence>
<proteinExistence type="inferred from homology"/>
<dbReference type="PANTHER" id="PTHR11487:SF0">
    <property type="entry name" value="S-ACYL FATTY ACID SYNTHASE THIOESTERASE, MEDIUM CHAIN"/>
    <property type="match status" value="1"/>
</dbReference>
<name>A0ABP7J8M8_9ACTN</name>
<sequence>MDIRIIRHERASAPTTRLFSFPHIGGGPAMFAGWAQVLRSPVELCVPLLPGRERAFDQAPFTDIEEMCAALRDAIAPLMDVPSVFFGDCFGGLVAFHLTHLLQGGGPRPEKLIVYGLGAPHVTTREEAGYPRSDALVGELREYLKRAGDTDPALLDDPDWMETLEPSIRGDLAVTESFHHQHGPPLSTPIAVIAEPQAKKVIDEFAAWAELTESAFSMRLLPSGPKHWKRLAEAVDREIAQPG</sequence>
<dbReference type="Gene3D" id="3.40.50.1820">
    <property type="entry name" value="alpha/beta hydrolase"/>
    <property type="match status" value="1"/>
</dbReference>
<feature type="domain" description="Thioesterase" evidence="2">
    <location>
        <begin position="17"/>
        <end position="224"/>
    </location>
</feature>
<protein>
    <recommendedName>
        <fullName evidence="2">Thioesterase domain-containing protein</fullName>
    </recommendedName>
</protein>
<dbReference type="EMBL" id="BAAAZR010000039">
    <property type="protein sequence ID" value="GAA3836868.1"/>
    <property type="molecule type" value="Genomic_DNA"/>
</dbReference>
<dbReference type="RefSeq" id="WP_344950181.1">
    <property type="nucleotide sequence ID" value="NZ_BAAAZR010000039.1"/>
</dbReference>
<dbReference type="InterPro" id="IPR001031">
    <property type="entry name" value="Thioesterase"/>
</dbReference>
<dbReference type="PANTHER" id="PTHR11487">
    <property type="entry name" value="THIOESTERASE"/>
    <property type="match status" value="1"/>
</dbReference>
<evidence type="ECO:0000256" key="1">
    <source>
        <dbReference type="ARBA" id="ARBA00007169"/>
    </source>
</evidence>
<organism evidence="3 4">
    <name type="scientific">Sphaerisporangium flaviroseum</name>
    <dbReference type="NCBI Taxonomy" id="509199"/>
    <lineage>
        <taxon>Bacteria</taxon>
        <taxon>Bacillati</taxon>
        <taxon>Actinomycetota</taxon>
        <taxon>Actinomycetes</taxon>
        <taxon>Streptosporangiales</taxon>
        <taxon>Streptosporangiaceae</taxon>
        <taxon>Sphaerisporangium</taxon>
    </lineage>
</organism>
<dbReference type="Proteomes" id="UP001500888">
    <property type="component" value="Unassembled WGS sequence"/>
</dbReference>
<dbReference type="InterPro" id="IPR029058">
    <property type="entry name" value="AB_hydrolase_fold"/>
</dbReference>